<dbReference type="PROSITE" id="PS00092">
    <property type="entry name" value="N6_MTASE"/>
    <property type="match status" value="1"/>
</dbReference>
<keyword evidence="2 5" id="KW-0808">Transferase</keyword>
<dbReference type="GO" id="GO:0003676">
    <property type="term" value="F:nucleic acid binding"/>
    <property type="evidence" value="ECO:0007669"/>
    <property type="project" value="InterPro"/>
</dbReference>
<dbReference type="InterPro" id="IPR007848">
    <property type="entry name" value="Small_mtfrase_dom"/>
</dbReference>
<evidence type="ECO:0000256" key="3">
    <source>
        <dbReference type="ARBA" id="ARBA00022691"/>
    </source>
</evidence>
<dbReference type="KEGG" id="ahat:ADCFC_11960"/>
<comment type="catalytic activity">
    <reaction evidence="4 5">
        <text>L-glutaminyl-[peptide chain release factor] + S-adenosyl-L-methionine = N(5)-methyl-L-glutaminyl-[peptide chain release factor] + S-adenosyl-L-homocysteine + H(+)</text>
        <dbReference type="Rhea" id="RHEA:42896"/>
        <dbReference type="Rhea" id="RHEA-COMP:10271"/>
        <dbReference type="Rhea" id="RHEA-COMP:10272"/>
        <dbReference type="ChEBI" id="CHEBI:15378"/>
        <dbReference type="ChEBI" id="CHEBI:30011"/>
        <dbReference type="ChEBI" id="CHEBI:57856"/>
        <dbReference type="ChEBI" id="CHEBI:59789"/>
        <dbReference type="ChEBI" id="CHEBI:61891"/>
        <dbReference type="EC" id="2.1.1.297"/>
    </reaction>
</comment>
<feature type="domain" description="Release factor glutamine methyltransferase N-terminal" evidence="8">
    <location>
        <begin position="9"/>
        <end position="78"/>
    </location>
</feature>
<dbReference type="InterPro" id="IPR050320">
    <property type="entry name" value="N5-glutamine_MTase"/>
</dbReference>
<reference evidence="10" key="2">
    <citation type="submission" date="2020-03" db="EMBL/GenBank/DDBJ databases">
        <title>Complete Genome Sequence of Adlercreutzia sp. strain 8CFCBH1 Producing Equol, Isolated from Healthy Japanese Feces.</title>
        <authorList>
            <person name="Ogata Y."/>
            <person name="Sakamoto M."/>
            <person name="Ohkuma M."/>
            <person name="Hattori M."/>
            <person name="Suda W."/>
        </authorList>
    </citation>
    <scope>NUCLEOTIDE SEQUENCE [LARGE SCALE GENOMIC DNA]</scope>
    <source>
        <strain evidence="10">8CFCBH1</strain>
    </source>
</reference>
<comment type="function">
    <text evidence="5">Methylates the class 1 translation termination release factors RF1/PrfA and RF2/PrfB on the glutamine residue of the universally conserved GGQ motif.</text>
</comment>
<dbReference type="NCBIfam" id="TIGR00536">
    <property type="entry name" value="hemK_fam"/>
    <property type="match status" value="1"/>
</dbReference>
<keyword evidence="10" id="KW-1185">Reference proteome</keyword>
<feature type="region of interest" description="Disordered" evidence="6">
    <location>
        <begin position="144"/>
        <end position="171"/>
    </location>
</feature>
<feature type="binding site" evidence="5">
    <location>
        <begin position="259"/>
        <end position="262"/>
    </location>
    <ligand>
        <name>substrate</name>
    </ligand>
</feature>
<evidence type="ECO:0000259" key="8">
    <source>
        <dbReference type="Pfam" id="PF17827"/>
    </source>
</evidence>
<accession>A0A6F8SLH7</accession>
<evidence type="ECO:0000256" key="5">
    <source>
        <dbReference type="HAMAP-Rule" id="MF_02126"/>
    </source>
</evidence>
<dbReference type="Gene3D" id="1.10.8.10">
    <property type="entry name" value="DNA helicase RuvA subunit, C-terminal domain"/>
    <property type="match status" value="1"/>
</dbReference>
<dbReference type="InterPro" id="IPR002052">
    <property type="entry name" value="DNA_methylase_N6_adenine_CS"/>
</dbReference>
<dbReference type="Pfam" id="PF17827">
    <property type="entry name" value="PrmC_N"/>
    <property type="match status" value="1"/>
</dbReference>
<name>A0A6F8SLH7_9ACTN</name>
<dbReference type="Proteomes" id="UP000501727">
    <property type="component" value="Chromosome"/>
</dbReference>
<evidence type="ECO:0000256" key="6">
    <source>
        <dbReference type="SAM" id="MobiDB-lite"/>
    </source>
</evidence>
<feature type="domain" description="Methyltransferase small" evidence="7">
    <location>
        <begin position="182"/>
        <end position="263"/>
    </location>
</feature>
<dbReference type="Pfam" id="PF05175">
    <property type="entry name" value="MTS"/>
    <property type="match status" value="1"/>
</dbReference>
<dbReference type="EC" id="2.1.1.297" evidence="5"/>
<dbReference type="CDD" id="cd02440">
    <property type="entry name" value="AdoMet_MTases"/>
    <property type="match status" value="1"/>
</dbReference>
<dbReference type="SUPFAM" id="SSF53335">
    <property type="entry name" value="S-adenosyl-L-methionine-dependent methyltransferases"/>
    <property type="match status" value="1"/>
</dbReference>
<feature type="binding site" evidence="5">
    <location>
        <position position="259"/>
    </location>
    <ligand>
        <name>S-adenosyl-L-methionine</name>
        <dbReference type="ChEBI" id="CHEBI:59789"/>
    </ligand>
</feature>
<keyword evidence="1 5" id="KW-0489">Methyltransferase</keyword>
<dbReference type="InterPro" id="IPR019874">
    <property type="entry name" value="RF_methyltr_PrmC"/>
</dbReference>
<gene>
    <name evidence="5" type="primary">prmC</name>
    <name evidence="9" type="ORF">ADCFC_10750</name>
</gene>
<dbReference type="PANTHER" id="PTHR18895:SF74">
    <property type="entry name" value="MTRF1L RELEASE FACTOR GLUTAMINE METHYLTRANSFERASE"/>
    <property type="match status" value="1"/>
</dbReference>
<evidence type="ECO:0000256" key="1">
    <source>
        <dbReference type="ARBA" id="ARBA00022603"/>
    </source>
</evidence>
<dbReference type="Gene3D" id="3.40.50.150">
    <property type="entry name" value="Vaccinia Virus protein VP39"/>
    <property type="match status" value="1"/>
</dbReference>
<organism evidence="9 10">
    <name type="scientific">Adlercreutzia hattorii</name>
    <dbReference type="NCBI Taxonomy" id="2707299"/>
    <lineage>
        <taxon>Bacteria</taxon>
        <taxon>Bacillati</taxon>
        <taxon>Actinomycetota</taxon>
        <taxon>Coriobacteriia</taxon>
        <taxon>Eggerthellales</taxon>
        <taxon>Eggerthellaceae</taxon>
        <taxon>Adlercreutzia</taxon>
    </lineage>
</organism>
<protein>
    <recommendedName>
        <fullName evidence="5">Release factor glutamine methyltransferase</fullName>
        <shortName evidence="5">RF MTase</shortName>
        <ecNumber evidence="5">2.1.1.297</ecNumber>
    </recommendedName>
    <alternativeName>
        <fullName evidence="5">N5-glutamine methyltransferase PrmC</fullName>
    </alternativeName>
    <alternativeName>
        <fullName evidence="5">Protein-(glutamine-N5) MTase PrmC</fullName>
    </alternativeName>
    <alternativeName>
        <fullName evidence="5">Protein-glutamine N-methyltransferase PrmC</fullName>
    </alternativeName>
</protein>
<dbReference type="RefSeq" id="WP_173112818.1">
    <property type="nucleotide sequence ID" value="NZ_AP022829.1"/>
</dbReference>
<dbReference type="EMBL" id="AP022829">
    <property type="protein sequence ID" value="BCA88577.1"/>
    <property type="molecule type" value="Genomic_DNA"/>
</dbReference>
<dbReference type="PANTHER" id="PTHR18895">
    <property type="entry name" value="HEMK METHYLTRANSFERASE"/>
    <property type="match status" value="1"/>
</dbReference>
<evidence type="ECO:0000313" key="9">
    <source>
        <dbReference type="EMBL" id="BCA88577.1"/>
    </source>
</evidence>
<dbReference type="InterPro" id="IPR040758">
    <property type="entry name" value="PrmC_N"/>
</dbReference>
<dbReference type="AlphaFoldDB" id="A0A6F8SLH7"/>
<feature type="compositionally biased region" description="Low complexity" evidence="6">
    <location>
        <begin position="144"/>
        <end position="153"/>
    </location>
</feature>
<dbReference type="HAMAP" id="MF_02126">
    <property type="entry name" value="RF_methyltr_PrmC"/>
    <property type="match status" value="1"/>
</dbReference>
<feature type="binding site" evidence="5">
    <location>
        <position position="212"/>
    </location>
    <ligand>
        <name>S-adenosyl-L-methionine</name>
        <dbReference type="ChEBI" id="CHEBI:59789"/>
    </ligand>
</feature>
<sequence length="352" mass="37583">MSEWTVKSALDWTTEYLEGKGDENPLLSSQWLLGEATGLSRVQLYMNYDRPLSEDERGVLRDYVRRRGSGEPLQYITGEVAFRHITVKVRPGVLIPRPETEVLVSEVLAALPAPCPRDVAWNPEAAEQEREAVAAVKKALVEAGESVSPSENTESNETEEDVAVGGDFGRSSSAGMDETRKSLLVADLCTGSGCIACSLAYEHPNVRVIATDIASEAVALAKENAEALGLADRVAVLQCSLGSGIGEKRMGTFDAVVSNPPYVPTAVMAVIPREVADFEPTLALDGGADGLDLFRPLAAWAARALKPGGVLACELHEGHMDAARAVAEAAGFSDCRIVDDLAGRPRVLVARR</sequence>
<dbReference type="GO" id="GO:0032259">
    <property type="term" value="P:methylation"/>
    <property type="evidence" value="ECO:0007669"/>
    <property type="project" value="UniProtKB-KW"/>
</dbReference>
<proteinExistence type="inferred from homology"/>
<evidence type="ECO:0000256" key="4">
    <source>
        <dbReference type="ARBA" id="ARBA00048391"/>
    </source>
</evidence>
<keyword evidence="3 5" id="KW-0949">S-adenosyl-L-methionine</keyword>
<evidence type="ECO:0000313" key="10">
    <source>
        <dbReference type="Proteomes" id="UP000501727"/>
    </source>
</evidence>
<comment type="caution">
    <text evidence="5">Lacks conserved residue(s) required for the propagation of feature annotation.</text>
</comment>
<evidence type="ECO:0000256" key="2">
    <source>
        <dbReference type="ARBA" id="ARBA00022679"/>
    </source>
</evidence>
<dbReference type="InterPro" id="IPR029063">
    <property type="entry name" value="SAM-dependent_MTases_sf"/>
</dbReference>
<evidence type="ECO:0000259" key="7">
    <source>
        <dbReference type="Pfam" id="PF05175"/>
    </source>
</evidence>
<reference evidence="10" key="1">
    <citation type="journal article" date="2020" name="Microbiol. Resour. Announc.">
        <title>Complete Genome Sequence of Adlercreutzia sp. Strain 8CFCBH1, a Potent Producer of Equol, Isolated from Healthy Japanese Feces.</title>
        <authorList>
            <person name="Ogata Y."/>
            <person name="Sakamoto M."/>
            <person name="Ohkuma M."/>
            <person name="Hattori M."/>
            <person name="Suda W."/>
        </authorList>
    </citation>
    <scope>NUCLEOTIDE SEQUENCE [LARGE SCALE GENOMIC DNA]</scope>
    <source>
        <strain evidence="10">8CFCBH1</strain>
    </source>
</reference>
<dbReference type="InterPro" id="IPR004556">
    <property type="entry name" value="HemK-like"/>
</dbReference>
<dbReference type="GO" id="GO:0102559">
    <property type="term" value="F:peptide chain release factor N(5)-glutamine methyltransferase activity"/>
    <property type="evidence" value="ECO:0007669"/>
    <property type="project" value="UniProtKB-EC"/>
</dbReference>
<comment type="similarity">
    <text evidence="5">Belongs to the protein N5-glutamine methyltransferase family. PrmC subfamily.</text>
</comment>